<sequence>MWLYLAISLALFFLIRWYLERQTVENLREKYVFITGCDSGFGNQLARQLDLQGMRVLAGCFTQKGAEELERLASDRLKTFILDVTSTESVAAATEWVKGCVGNKGLWGLVNNAGIVLPAAPNEWLTKNDFVKVLDVNLLDLIDVTLHMLPLVKKAKGRVVNMASILGRLASYGGGYSPSKYGVEAFLIA</sequence>
<reference evidence="1" key="1">
    <citation type="submission" date="2021-08" db="EMBL/GenBank/DDBJ databases">
        <title>The first chromosome-level gecko genome reveals the dynamic sex chromosomes of Neotropical dwarf geckos (Sphaerodactylidae: Sphaerodactylus).</title>
        <authorList>
            <person name="Pinto B.J."/>
            <person name="Keating S.E."/>
            <person name="Gamble T."/>
        </authorList>
    </citation>
    <scope>NUCLEOTIDE SEQUENCE</scope>
    <source>
        <strain evidence="1">TG3544</strain>
    </source>
</reference>
<dbReference type="EMBL" id="CM037616">
    <property type="protein sequence ID" value="KAH7993385.1"/>
    <property type="molecule type" value="Genomic_DNA"/>
</dbReference>
<protein>
    <submittedName>
        <fullName evidence="1">Retinol dehydrogenase 16</fullName>
    </submittedName>
</protein>
<dbReference type="Proteomes" id="UP000827872">
    <property type="component" value="Linkage Group LG03"/>
</dbReference>
<keyword evidence="2" id="KW-1185">Reference proteome</keyword>
<accession>A0ACB8EM72</accession>
<evidence type="ECO:0000313" key="2">
    <source>
        <dbReference type="Proteomes" id="UP000827872"/>
    </source>
</evidence>
<proteinExistence type="predicted"/>
<comment type="caution">
    <text evidence="1">The sequence shown here is derived from an EMBL/GenBank/DDBJ whole genome shotgun (WGS) entry which is preliminary data.</text>
</comment>
<evidence type="ECO:0000313" key="1">
    <source>
        <dbReference type="EMBL" id="KAH7993385.1"/>
    </source>
</evidence>
<name>A0ACB8EM72_9SAUR</name>
<gene>
    <name evidence="1" type="primary">RDH16_1</name>
    <name evidence="1" type="ORF">K3G42_030825</name>
</gene>
<organism evidence="1 2">
    <name type="scientific">Sphaerodactylus townsendi</name>
    <dbReference type="NCBI Taxonomy" id="933632"/>
    <lineage>
        <taxon>Eukaryota</taxon>
        <taxon>Metazoa</taxon>
        <taxon>Chordata</taxon>
        <taxon>Craniata</taxon>
        <taxon>Vertebrata</taxon>
        <taxon>Euteleostomi</taxon>
        <taxon>Lepidosauria</taxon>
        <taxon>Squamata</taxon>
        <taxon>Bifurcata</taxon>
        <taxon>Gekkota</taxon>
        <taxon>Sphaerodactylidae</taxon>
        <taxon>Sphaerodactylus</taxon>
    </lineage>
</organism>